<dbReference type="Proteomes" id="UP001302274">
    <property type="component" value="Unassembled WGS sequence"/>
</dbReference>
<dbReference type="RefSeq" id="WP_323577389.1">
    <property type="nucleotide sequence ID" value="NZ_JAYGJQ010000002.1"/>
</dbReference>
<keyword evidence="5" id="KW-1185">Reference proteome</keyword>
<evidence type="ECO:0000313" key="5">
    <source>
        <dbReference type="Proteomes" id="UP001302274"/>
    </source>
</evidence>
<name>A0ABU5VWP2_9BACT</name>
<evidence type="ECO:0000256" key="1">
    <source>
        <dbReference type="ARBA" id="ARBA00023122"/>
    </source>
</evidence>
<accession>A0ABU5VWP2</accession>
<dbReference type="InterPro" id="IPR046342">
    <property type="entry name" value="CBS_dom_sf"/>
</dbReference>
<evidence type="ECO:0000256" key="2">
    <source>
        <dbReference type="PROSITE-ProRule" id="PRU00703"/>
    </source>
</evidence>
<dbReference type="Pfam" id="PF00571">
    <property type="entry name" value="CBS"/>
    <property type="match status" value="2"/>
</dbReference>
<dbReference type="Gene3D" id="3.10.580.10">
    <property type="entry name" value="CBS-domain"/>
    <property type="match status" value="1"/>
</dbReference>
<dbReference type="PROSITE" id="PS51371">
    <property type="entry name" value="CBS"/>
    <property type="match status" value="2"/>
</dbReference>
<organism evidence="4 5">
    <name type="scientific">Bacteriovorax antarcticus</name>
    <dbReference type="NCBI Taxonomy" id="3088717"/>
    <lineage>
        <taxon>Bacteria</taxon>
        <taxon>Pseudomonadati</taxon>
        <taxon>Bdellovibrionota</taxon>
        <taxon>Bacteriovoracia</taxon>
        <taxon>Bacteriovoracales</taxon>
        <taxon>Bacteriovoracaceae</taxon>
        <taxon>Bacteriovorax</taxon>
    </lineage>
</organism>
<comment type="caution">
    <text evidence="4">The sequence shown here is derived from an EMBL/GenBank/DDBJ whole genome shotgun (WGS) entry which is preliminary data.</text>
</comment>
<feature type="domain" description="CBS" evidence="3">
    <location>
        <begin position="76"/>
        <end position="133"/>
    </location>
</feature>
<reference evidence="4 5" key="1">
    <citation type="submission" date="2023-11" db="EMBL/GenBank/DDBJ databases">
        <title>A Novel Polar Bacteriovorax (B. antarcticus) Isolated from the Biocrust in Antarctica.</title>
        <authorList>
            <person name="Mun W."/>
            <person name="Choi S.Y."/>
            <person name="Mitchell R.J."/>
        </authorList>
    </citation>
    <scope>NUCLEOTIDE SEQUENCE [LARGE SCALE GENOMIC DNA]</scope>
    <source>
        <strain evidence="4 5">PP10</strain>
    </source>
</reference>
<proteinExistence type="predicted"/>
<keyword evidence="1 2" id="KW-0129">CBS domain</keyword>
<dbReference type="PANTHER" id="PTHR43080">
    <property type="entry name" value="CBS DOMAIN-CONTAINING PROTEIN CBSX3, MITOCHONDRIAL"/>
    <property type="match status" value="1"/>
</dbReference>
<dbReference type="PANTHER" id="PTHR43080:SF2">
    <property type="entry name" value="CBS DOMAIN-CONTAINING PROTEIN"/>
    <property type="match status" value="1"/>
</dbReference>
<evidence type="ECO:0000313" key="4">
    <source>
        <dbReference type="EMBL" id="MEA9357391.1"/>
    </source>
</evidence>
<sequence>MKRVDEIMTKNPAYCLPEMGLVDVAELMLRYDCGEIPVVYSRTEKKIMGVITDRDICVRAVALGLNPLAMNVEQCMSYPPIVVKTFTDLNDCCQVMEDHQIKRVPVVDENENLCGMVSLADLTRNDEISLAAEVVKEISQPRAHHAPNKYLV</sequence>
<dbReference type="InterPro" id="IPR051257">
    <property type="entry name" value="Diverse_CBS-Domain"/>
</dbReference>
<evidence type="ECO:0000259" key="3">
    <source>
        <dbReference type="PROSITE" id="PS51371"/>
    </source>
</evidence>
<feature type="domain" description="CBS" evidence="3">
    <location>
        <begin position="8"/>
        <end position="68"/>
    </location>
</feature>
<protein>
    <submittedName>
        <fullName evidence="4">CBS domain-containing protein</fullName>
    </submittedName>
</protein>
<dbReference type="SUPFAM" id="SSF54631">
    <property type="entry name" value="CBS-domain pair"/>
    <property type="match status" value="1"/>
</dbReference>
<dbReference type="SMART" id="SM00116">
    <property type="entry name" value="CBS"/>
    <property type="match status" value="2"/>
</dbReference>
<dbReference type="InterPro" id="IPR000644">
    <property type="entry name" value="CBS_dom"/>
</dbReference>
<dbReference type="EMBL" id="JAYGJQ010000002">
    <property type="protein sequence ID" value="MEA9357391.1"/>
    <property type="molecule type" value="Genomic_DNA"/>
</dbReference>
<gene>
    <name evidence="4" type="ORF">SHI21_14285</name>
</gene>